<evidence type="ECO:0000313" key="1">
    <source>
        <dbReference type="EMBL" id="RFZ85304.1"/>
    </source>
</evidence>
<accession>A0A3E2NWB2</accession>
<evidence type="ECO:0000313" key="2">
    <source>
        <dbReference type="Proteomes" id="UP000260823"/>
    </source>
</evidence>
<comment type="caution">
    <text evidence="1">The sequence shown here is derived from an EMBL/GenBank/DDBJ whole genome shotgun (WGS) entry which is preliminary data.</text>
</comment>
<reference evidence="1 2" key="1">
    <citation type="submission" date="2018-08" db="EMBL/GenBank/DDBJ databases">
        <title>Mucilaginibacter terrae sp. nov., isolated from manganese diggings.</title>
        <authorList>
            <person name="Huang Y."/>
            <person name="Zhou Z."/>
        </authorList>
    </citation>
    <scope>NUCLEOTIDE SEQUENCE [LARGE SCALE GENOMIC DNA]</scope>
    <source>
        <strain evidence="1 2">ZH6</strain>
    </source>
</reference>
<protein>
    <submittedName>
        <fullName evidence="1">Uncharacterized protein</fullName>
    </submittedName>
</protein>
<dbReference type="RefSeq" id="WP_117382204.1">
    <property type="nucleotide sequence ID" value="NZ_QWDE01000001.1"/>
</dbReference>
<gene>
    <name evidence="1" type="ORF">DYU05_06825</name>
</gene>
<proteinExistence type="predicted"/>
<dbReference type="AlphaFoldDB" id="A0A3E2NWB2"/>
<organism evidence="1 2">
    <name type="scientific">Mucilaginibacter terrenus</name>
    <dbReference type="NCBI Taxonomy" id="2482727"/>
    <lineage>
        <taxon>Bacteria</taxon>
        <taxon>Pseudomonadati</taxon>
        <taxon>Bacteroidota</taxon>
        <taxon>Sphingobacteriia</taxon>
        <taxon>Sphingobacteriales</taxon>
        <taxon>Sphingobacteriaceae</taxon>
        <taxon>Mucilaginibacter</taxon>
    </lineage>
</organism>
<name>A0A3E2NWB2_9SPHI</name>
<dbReference type="Proteomes" id="UP000260823">
    <property type="component" value="Unassembled WGS sequence"/>
</dbReference>
<dbReference type="OrthoDB" id="680899at2"/>
<sequence>MTTEKLENLTKTDQRYQLIKGDFSPGDAMDVMNNLISGKINFHTLRNFSIRERSGEPDIYSLRRIQELNRASESIKLIVRQAQEQGSTLRISSEIFIEVIENAKKNNLQ</sequence>
<keyword evidence="2" id="KW-1185">Reference proteome</keyword>
<dbReference type="EMBL" id="QWDE01000001">
    <property type="protein sequence ID" value="RFZ85304.1"/>
    <property type="molecule type" value="Genomic_DNA"/>
</dbReference>